<evidence type="ECO:0000313" key="9">
    <source>
        <dbReference type="Proteomes" id="UP000307507"/>
    </source>
</evidence>
<dbReference type="AlphaFoldDB" id="A0A4S3ZXK0"/>
<feature type="site" description="Increases basicity of active site His" evidence="5">
    <location>
        <position position="127"/>
    </location>
</feature>
<dbReference type="InterPro" id="IPR050179">
    <property type="entry name" value="Trans_hexapeptide_repeat"/>
</dbReference>
<feature type="binding site" evidence="6">
    <location>
        <position position="156"/>
    </location>
    <ligand>
        <name>acetyl-CoA</name>
        <dbReference type="ChEBI" id="CHEBI:57288"/>
    </ligand>
</feature>
<evidence type="ECO:0000259" key="7">
    <source>
        <dbReference type="Pfam" id="PF17836"/>
    </source>
</evidence>
<dbReference type="CDD" id="cd03360">
    <property type="entry name" value="LbH_AT_putative"/>
    <property type="match status" value="1"/>
</dbReference>
<name>A0A4S3ZXK0_9FLAO</name>
<comment type="caution">
    <text evidence="8">The sequence shown here is derived from an EMBL/GenBank/DDBJ whole genome shotgun (WGS) entry which is preliminary data.</text>
</comment>
<dbReference type="InterPro" id="IPR018357">
    <property type="entry name" value="Hexapep_transf_CS"/>
</dbReference>
<gene>
    <name evidence="8" type="ORF">E6C50_10045</name>
</gene>
<dbReference type="RefSeq" id="WP_136403102.1">
    <property type="nucleotide sequence ID" value="NZ_SSNZ01000003.1"/>
</dbReference>
<organism evidence="8 9">
    <name type="scientific">Flavobacterium supellecticarium</name>
    <dbReference type="NCBI Taxonomy" id="2565924"/>
    <lineage>
        <taxon>Bacteria</taxon>
        <taxon>Pseudomonadati</taxon>
        <taxon>Bacteroidota</taxon>
        <taxon>Flavobacteriia</taxon>
        <taxon>Flavobacteriales</taxon>
        <taxon>Flavobacteriaceae</taxon>
        <taxon>Flavobacterium</taxon>
    </lineage>
</organism>
<dbReference type="Gene3D" id="2.160.10.10">
    <property type="entry name" value="Hexapeptide repeat proteins"/>
    <property type="match status" value="1"/>
</dbReference>
<comment type="similarity">
    <text evidence="1">Belongs to the transferase hexapeptide repeat family.</text>
</comment>
<feature type="active site" description="Proton acceptor" evidence="5">
    <location>
        <position position="126"/>
    </location>
</feature>
<evidence type="ECO:0000256" key="6">
    <source>
        <dbReference type="PIRSR" id="PIRSR620019-2"/>
    </source>
</evidence>
<keyword evidence="4" id="KW-0012">Acyltransferase</keyword>
<dbReference type="InterPro" id="IPR001451">
    <property type="entry name" value="Hexapep"/>
</dbReference>
<keyword evidence="2 8" id="KW-0808">Transferase</keyword>
<dbReference type="GO" id="GO:0016746">
    <property type="term" value="F:acyltransferase activity"/>
    <property type="evidence" value="ECO:0007669"/>
    <property type="project" value="UniProtKB-KW"/>
</dbReference>
<dbReference type="EMBL" id="SSNZ01000003">
    <property type="protein sequence ID" value="THF50561.1"/>
    <property type="molecule type" value="Genomic_DNA"/>
</dbReference>
<feature type="binding site" evidence="6">
    <location>
        <begin position="7"/>
        <end position="9"/>
    </location>
    <ligand>
        <name>substrate</name>
    </ligand>
</feature>
<dbReference type="SUPFAM" id="SSF51161">
    <property type="entry name" value="Trimeric LpxA-like enzymes"/>
    <property type="match status" value="1"/>
</dbReference>
<feature type="binding site" evidence="6">
    <location>
        <position position="135"/>
    </location>
    <ligand>
        <name>acetyl-CoA</name>
        <dbReference type="ChEBI" id="CHEBI:57288"/>
    </ligand>
</feature>
<dbReference type="Proteomes" id="UP000307507">
    <property type="component" value="Unassembled WGS sequence"/>
</dbReference>
<dbReference type="InterPro" id="IPR041561">
    <property type="entry name" value="PglD_N"/>
</dbReference>
<feature type="domain" description="PglD N-terminal" evidence="7">
    <location>
        <begin position="2"/>
        <end position="72"/>
    </location>
</feature>
<dbReference type="Pfam" id="PF00132">
    <property type="entry name" value="Hexapep"/>
    <property type="match status" value="2"/>
</dbReference>
<keyword evidence="9" id="KW-1185">Reference proteome</keyword>
<evidence type="ECO:0000256" key="1">
    <source>
        <dbReference type="ARBA" id="ARBA00007274"/>
    </source>
</evidence>
<dbReference type="InterPro" id="IPR011004">
    <property type="entry name" value="Trimer_LpxA-like_sf"/>
</dbReference>
<proteinExistence type="inferred from homology"/>
<protein>
    <submittedName>
        <fullName evidence="8">Acetyltransferase</fullName>
    </submittedName>
</protein>
<evidence type="ECO:0000313" key="8">
    <source>
        <dbReference type="EMBL" id="THF50561.1"/>
    </source>
</evidence>
<dbReference type="PROSITE" id="PS00101">
    <property type="entry name" value="HEXAPEP_TRANSFERASES"/>
    <property type="match status" value="1"/>
</dbReference>
<reference evidence="8 9" key="1">
    <citation type="submission" date="2019-04" db="EMBL/GenBank/DDBJ databases">
        <title>Flavobacterium sp. nov. isolated from construction timber.</title>
        <authorList>
            <person name="Lin S.-Y."/>
            <person name="Chang C.-T."/>
            <person name="Young C.-C."/>
        </authorList>
    </citation>
    <scope>NUCLEOTIDE SEQUENCE [LARGE SCALE GENOMIC DNA]</scope>
    <source>
        <strain evidence="8 9">CC-CTC003</strain>
    </source>
</reference>
<dbReference type="Gene3D" id="3.40.50.20">
    <property type="match status" value="1"/>
</dbReference>
<evidence type="ECO:0000256" key="5">
    <source>
        <dbReference type="PIRSR" id="PIRSR620019-1"/>
    </source>
</evidence>
<feature type="binding site" evidence="6">
    <location>
        <position position="62"/>
    </location>
    <ligand>
        <name>substrate</name>
    </ligand>
</feature>
<evidence type="ECO:0000256" key="4">
    <source>
        <dbReference type="ARBA" id="ARBA00023315"/>
    </source>
</evidence>
<evidence type="ECO:0000256" key="3">
    <source>
        <dbReference type="ARBA" id="ARBA00022737"/>
    </source>
</evidence>
<sequence>MYLYGGSGHCKVIIDIVDSTKEYKIDGILDDNPKAEHICGIPVLESTELTKLKNETFIVSIGDNAIRKKIATLIAADFVSAIHSKAVVSPHAVIGNGTVVMPNAIVNSGAAIGKHCIVNSGAVVEHDCVLEDFVHISPNAALAGGVVVGEGAHIGIGATVIPGITIGKWAVVGAGAVIIRDVPDGAIVVGNPGKEL</sequence>
<accession>A0A4S3ZXK0</accession>
<dbReference type="InterPro" id="IPR020019">
    <property type="entry name" value="AcTrfase_PglD-like"/>
</dbReference>
<dbReference type="PANTHER" id="PTHR43300">
    <property type="entry name" value="ACETYLTRANSFERASE"/>
    <property type="match status" value="1"/>
</dbReference>
<dbReference type="Pfam" id="PF17836">
    <property type="entry name" value="PglD_N"/>
    <property type="match status" value="1"/>
</dbReference>
<dbReference type="PANTHER" id="PTHR43300:SF7">
    <property type="entry name" value="UDP-N-ACETYLBACILLOSAMINE N-ACETYLTRANSFERASE"/>
    <property type="match status" value="1"/>
</dbReference>
<keyword evidence="3" id="KW-0677">Repeat</keyword>
<dbReference type="OrthoDB" id="9794407at2"/>
<evidence type="ECO:0000256" key="2">
    <source>
        <dbReference type="ARBA" id="ARBA00022679"/>
    </source>
</evidence>
<dbReference type="NCBIfam" id="TIGR03570">
    <property type="entry name" value="NeuD_NnaD"/>
    <property type="match status" value="1"/>
</dbReference>